<feature type="transmembrane region" description="Helical" evidence="6">
    <location>
        <begin position="252"/>
        <end position="278"/>
    </location>
</feature>
<evidence type="ECO:0000256" key="4">
    <source>
        <dbReference type="ARBA" id="ARBA00022989"/>
    </source>
</evidence>
<sequence>MPGTEPDSSFLCAQQSQRSTLIARRPPSNRPLVSSRAGALIYQGDDCELRLRLFRITPAVQAQDTTTTERRSPHMTTTETLNSTINLDPRPSPSQGSRPPSTACEPTPGNPSPVPRTHWAMLTAIGVVGGVLSGLFAIGGAILMVPLLVWRAGMDQRRAAATSLVAIIPTGLVSSATYLVHGDVNIVAAAWVSLGAIAGASIGSRLLSRLPLTWLRWMFIAFILIVAVRMFVVAPERGHMMASTPWLAVGQMALGLVTGIAAGLFGIGGAIVAVPLLVSVFGVSDLVAKGTALLVGVPTSVAGTLGNRRNIHVDVRAGLILGVAAAIAAVPAVSLAVAIPARLSGILFGVLLLAIAAQLTIRAIRTGRRRQAGTAGMPAATHEAIGGES</sequence>
<feature type="transmembrane region" description="Helical" evidence="6">
    <location>
        <begin position="161"/>
        <end position="180"/>
    </location>
</feature>
<comment type="caution">
    <text evidence="8">The sequence shown here is derived from an EMBL/GenBank/DDBJ whole genome shotgun (WGS) entry which is preliminary data.</text>
</comment>
<feature type="transmembrane region" description="Helical" evidence="6">
    <location>
        <begin position="214"/>
        <end position="232"/>
    </location>
</feature>
<dbReference type="PANTHER" id="PTHR43701">
    <property type="entry name" value="MEMBRANE TRANSPORTER PROTEIN MJ0441-RELATED"/>
    <property type="match status" value="1"/>
</dbReference>
<feature type="transmembrane region" description="Helical" evidence="6">
    <location>
        <begin position="186"/>
        <end position="207"/>
    </location>
</feature>
<evidence type="ECO:0000256" key="3">
    <source>
        <dbReference type="ARBA" id="ARBA00022692"/>
    </source>
</evidence>
<dbReference type="GO" id="GO:0005886">
    <property type="term" value="C:plasma membrane"/>
    <property type="evidence" value="ECO:0007669"/>
    <property type="project" value="UniProtKB-SubCell"/>
</dbReference>
<feature type="region of interest" description="Disordered" evidence="7">
    <location>
        <begin position="62"/>
        <end position="115"/>
    </location>
</feature>
<feature type="compositionally biased region" description="Polar residues" evidence="7">
    <location>
        <begin position="74"/>
        <end position="86"/>
    </location>
</feature>
<keyword evidence="6" id="KW-1003">Cell membrane</keyword>
<dbReference type="Pfam" id="PF01925">
    <property type="entry name" value="TauE"/>
    <property type="match status" value="2"/>
</dbReference>
<dbReference type="InterPro" id="IPR002781">
    <property type="entry name" value="TM_pro_TauE-like"/>
</dbReference>
<gene>
    <name evidence="8" type="ORF">EAH80_17760</name>
</gene>
<feature type="transmembrane region" description="Helical" evidence="6">
    <location>
        <begin position="345"/>
        <end position="364"/>
    </location>
</feature>
<evidence type="ECO:0000256" key="5">
    <source>
        <dbReference type="ARBA" id="ARBA00023136"/>
    </source>
</evidence>
<dbReference type="PANTHER" id="PTHR43701:SF2">
    <property type="entry name" value="MEMBRANE TRANSPORTER PROTEIN YJNA-RELATED"/>
    <property type="match status" value="1"/>
</dbReference>
<comment type="similarity">
    <text evidence="2 6">Belongs to the 4-toluene sulfonate uptake permease (TSUP) (TC 2.A.102) family.</text>
</comment>
<evidence type="ECO:0000256" key="7">
    <source>
        <dbReference type="SAM" id="MobiDB-lite"/>
    </source>
</evidence>
<accession>A0A502E5N9</accession>
<evidence type="ECO:0000256" key="1">
    <source>
        <dbReference type="ARBA" id="ARBA00004141"/>
    </source>
</evidence>
<dbReference type="InterPro" id="IPR051598">
    <property type="entry name" value="TSUP/Inactive_protease-like"/>
</dbReference>
<protein>
    <recommendedName>
        <fullName evidence="6">Probable membrane transporter protein</fullName>
    </recommendedName>
</protein>
<keyword evidence="9" id="KW-1185">Reference proteome</keyword>
<proteinExistence type="inferred from homology"/>
<dbReference type="AlphaFoldDB" id="A0A502E5N9"/>
<evidence type="ECO:0000256" key="2">
    <source>
        <dbReference type="ARBA" id="ARBA00009142"/>
    </source>
</evidence>
<comment type="subcellular location">
    <subcellularLocation>
        <location evidence="6">Cell membrane</location>
        <topology evidence="6">Multi-pass membrane protein</topology>
    </subcellularLocation>
    <subcellularLocation>
        <location evidence="1">Membrane</location>
        <topology evidence="1">Multi-pass membrane protein</topology>
    </subcellularLocation>
</comment>
<evidence type="ECO:0000256" key="6">
    <source>
        <dbReference type="RuleBase" id="RU363041"/>
    </source>
</evidence>
<name>A0A502E5N9_9MYCO</name>
<dbReference type="EMBL" id="RCZG01000007">
    <property type="protein sequence ID" value="TPG32664.1"/>
    <property type="molecule type" value="Genomic_DNA"/>
</dbReference>
<keyword evidence="3 6" id="KW-0812">Transmembrane</keyword>
<keyword evidence="5 6" id="KW-0472">Membrane</keyword>
<evidence type="ECO:0000313" key="9">
    <source>
        <dbReference type="Proteomes" id="UP000320095"/>
    </source>
</evidence>
<keyword evidence="4 6" id="KW-1133">Transmembrane helix</keyword>
<feature type="transmembrane region" description="Helical" evidence="6">
    <location>
        <begin position="317"/>
        <end position="339"/>
    </location>
</feature>
<organism evidence="8 9">
    <name type="scientific">Mycolicibacterium hodleri</name>
    <dbReference type="NCBI Taxonomy" id="49897"/>
    <lineage>
        <taxon>Bacteria</taxon>
        <taxon>Bacillati</taxon>
        <taxon>Actinomycetota</taxon>
        <taxon>Actinomycetes</taxon>
        <taxon>Mycobacteriales</taxon>
        <taxon>Mycobacteriaceae</taxon>
        <taxon>Mycolicibacterium</taxon>
    </lineage>
</organism>
<feature type="transmembrane region" description="Helical" evidence="6">
    <location>
        <begin position="119"/>
        <end position="149"/>
    </location>
</feature>
<evidence type="ECO:0000313" key="8">
    <source>
        <dbReference type="EMBL" id="TPG32664.1"/>
    </source>
</evidence>
<reference evidence="8 9" key="1">
    <citation type="journal article" date="2019" name="Environ. Microbiol.">
        <title>Species interactions and distinct microbial communities in high Arctic permafrost affected cryosols are associated with the CH4 and CO2 gas fluxes.</title>
        <authorList>
            <person name="Altshuler I."/>
            <person name="Hamel J."/>
            <person name="Turney S."/>
            <person name="Magnuson E."/>
            <person name="Levesque R."/>
            <person name="Greer C."/>
            <person name="Whyte L.G."/>
        </authorList>
    </citation>
    <scope>NUCLEOTIDE SEQUENCE [LARGE SCALE GENOMIC DNA]</scope>
    <source>
        <strain evidence="8 9">S5.20</strain>
    </source>
</reference>
<dbReference type="Proteomes" id="UP000320095">
    <property type="component" value="Unassembled WGS sequence"/>
</dbReference>